<dbReference type="GO" id="GO:0052907">
    <property type="term" value="F:23S rRNA (adenine(1618)-N(6))-methyltransferase activity"/>
    <property type="evidence" value="ECO:0007669"/>
    <property type="project" value="UniProtKB-EC"/>
</dbReference>
<evidence type="ECO:0000256" key="1">
    <source>
        <dbReference type="ARBA" id="ARBA00022490"/>
    </source>
</evidence>
<keyword evidence="2 6" id="KW-0698">rRNA processing</keyword>
<feature type="region of interest" description="Disordered" evidence="7">
    <location>
        <begin position="1"/>
        <end position="22"/>
    </location>
</feature>
<keyword evidence="1 6" id="KW-0963">Cytoplasm</keyword>
<dbReference type="Pfam" id="PF05971">
    <property type="entry name" value="Methyltransf_10"/>
    <property type="match status" value="1"/>
</dbReference>
<feature type="compositionally biased region" description="Basic and acidic residues" evidence="7">
    <location>
        <begin position="1"/>
        <end position="17"/>
    </location>
</feature>
<dbReference type="InterPro" id="IPR010286">
    <property type="entry name" value="METTL16/RlmF"/>
</dbReference>
<keyword evidence="3 6" id="KW-0489">Methyltransferase</keyword>
<keyword evidence="9" id="KW-1185">Reference proteome</keyword>
<keyword evidence="5 6" id="KW-0949">S-adenosyl-L-methionine</keyword>
<dbReference type="CDD" id="cd02440">
    <property type="entry name" value="AdoMet_MTases"/>
    <property type="match status" value="1"/>
</dbReference>
<dbReference type="OrthoDB" id="1115728at2"/>
<comment type="caution">
    <text evidence="8">The sequence shown here is derived from an EMBL/GenBank/DDBJ whole genome shotgun (WGS) entry which is preliminary data.</text>
</comment>
<dbReference type="PIRSF" id="PIRSF029038">
    <property type="entry name" value="Mtase_YbiN_prd"/>
    <property type="match status" value="1"/>
</dbReference>
<dbReference type="InterPro" id="IPR029063">
    <property type="entry name" value="SAM-dependent_MTases_sf"/>
</dbReference>
<comment type="subcellular location">
    <subcellularLocation>
        <location evidence="6">Cytoplasm</location>
    </subcellularLocation>
</comment>
<evidence type="ECO:0000256" key="4">
    <source>
        <dbReference type="ARBA" id="ARBA00022679"/>
    </source>
</evidence>
<comment type="catalytic activity">
    <reaction evidence="6">
        <text>adenosine(1618) in 23S rRNA + S-adenosyl-L-methionine = N(6)-methyladenosine(1618) in 23S rRNA + S-adenosyl-L-homocysteine + H(+)</text>
        <dbReference type="Rhea" id="RHEA:16497"/>
        <dbReference type="Rhea" id="RHEA-COMP:10229"/>
        <dbReference type="Rhea" id="RHEA-COMP:10231"/>
        <dbReference type="ChEBI" id="CHEBI:15378"/>
        <dbReference type="ChEBI" id="CHEBI:57856"/>
        <dbReference type="ChEBI" id="CHEBI:59789"/>
        <dbReference type="ChEBI" id="CHEBI:74411"/>
        <dbReference type="ChEBI" id="CHEBI:74449"/>
        <dbReference type="EC" id="2.1.1.181"/>
    </reaction>
</comment>
<sequence length="336" mass="37153">MTQHSQEEKPAEKEGLHPRNKHRGRYDFPALIRSFPALAPFVAPNAYADDSIDFANPEAVKALNKALLKHFYTIEHWDIPAGYLAPPIPGRADYIHYAADLLAEVNEGVVPTGKRVRVLDVGVGANCIYPIIGHREYGWRFIGSDVDPVAVRMAKQIAASNPGLGGVVEVRLQPARDDIFSGVVKANEFFDLTMCNPPFHGSQAEADAANRRKGQNLGTAEARPLPNFGGQSNELWYQGGEATFVWRMAEESALQRANCLWFTTLISKKETLPGLYKTLQKLGAVDVRTIGMNQGQKISRIVAWTFLTPEQQQQWRQRRWLAGTAGATPPAPTPAE</sequence>
<dbReference type="NCBIfam" id="NF008725">
    <property type="entry name" value="PRK11727.1"/>
    <property type="match status" value="1"/>
</dbReference>
<reference evidence="8 9" key="1">
    <citation type="submission" date="2019-04" db="EMBL/GenBank/DDBJ databases">
        <authorList>
            <person name="Feng G."/>
            <person name="Zhang J."/>
            <person name="Zhu H."/>
        </authorList>
    </citation>
    <scope>NUCLEOTIDE SEQUENCE [LARGE SCALE GENOMIC DNA]</scope>
    <source>
        <strain evidence="8 9">JCM 17223</strain>
    </source>
</reference>
<dbReference type="Gene3D" id="3.40.50.150">
    <property type="entry name" value="Vaccinia Virus protein VP39"/>
    <property type="match status" value="1"/>
</dbReference>
<dbReference type="EC" id="2.1.1.181" evidence="6"/>
<evidence type="ECO:0000256" key="2">
    <source>
        <dbReference type="ARBA" id="ARBA00022552"/>
    </source>
</evidence>
<evidence type="ECO:0000256" key="7">
    <source>
        <dbReference type="SAM" id="MobiDB-lite"/>
    </source>
</evidence>
<organism evidence="8 9">
    <name type="scientific">Hymenobacter elongatus</name>
    <dbReference type="NCBI Taxonomy" id="877208"/>
    <lineage>
        <taxon>Bacteria</taxon>
        <taxon>Pseudomonadati</taxon>
        <taxon>Bacteroidota</taxon>
        <taxon>Cytophagia</taxon>
        <taxon>Cytophagales</taxon>
        <taxon>Hymenobacteraceae</taxon>
        <taxon>Hymenobacter</taxon>
    </lineage>
</organism>
<dbReference type="InterPro" id="IPR016909">
    <property type="entry name" value="rRNA_lsu_MeTfrase_F"/>
</dbReference>
<gene>
    <name evidence="6 8" type="primary">rlmF</name>
    <name evidence="8" type="ORF">E5J99_19130</name>
</gene>
<keyword evidence="4 6" id="KW-0808">Transferase</keyword>
<evidence type="ECO:0000313" key="8">
    <source>
        <dbReference type="EMBL" id="TGE13466.1"/>
    </source>
</evidence>
<comment type="similarity">
    <text evidence="6">Belongs to the methyltransferase superfamily. METTL16/RlmF family.</text>
</comment>
<dbReference type="EMBL" id="SRLD01000053">
    <property type="protein sequence ID" value="TGE13466.1"/>
    <property type="molecule type" value="Genomic_DNA"/>
</dbReference>
<protein>
    <recommendedName>
        <fullName evidence="6">Ribosomal RNA large subunit methyltransferase F</fullName>
        <ecNumber evidence="6">2.1.1.181</ecNumber>
    </recommendedName>
    <alternativeName>
        <fullName evidence="6">23S rRNA mA1618 methyltransferase</fullName>
    </alternativeName>
    <alternativeName>
        <fullName evidence="6">rRNA adenine N-6-methyltransferase</fullName>
    </alternativeName>
</protein>
<dbReference type="RefSeq" id="WP_135499423.1">
    <property type="nucleotide sequence ID" value="NZ_SRLD01000053.1"/>
</dbReference>
<accession>A0A4Z0PHH3</accession>
<dbReference type="Proteomes" id="UP000297739">
    <property type="component" value="Unassembled WGS sequence"/>
</dbReference>
<dbReference type="GO" id="GO:0005737">
    <property type="term" value="C:cytoplasm"/>
    <property type="evidence" value="ECO:0007669"/>
    <property type="project" value="UniProtKB-SubCell"/>
</dbReference>
<evidence type="ECO:0000313" key="9">
    <source>
        <dbReference type="Proteomes" id="UP000297739"/>
    </source>
</evidence>
<dbReference type="PANTHER" id="PTHR13393:SF0">
    <property type="entry name" value="RNA N6-ADENOSINE-METHYLTRANSFERASE METTL16"/>
    <property type="match status" value="1"/>
</dbReference>
<name>A0A4Z0PHH3_9BACT</name>
<dbReference type="AlphaFoldDB" id="A0A4Z0PHH3"/>
<dbReference type="SUPFAM" id="SSF53335">
    <property type="entry name" value="S-adenosyl-L-methionine-dependent methyltransferases"/>
    <property type="match status" value="1"/>
</dbReference>
<evidence type="ECO:0000256" key="6">
    <source>
        <dbReference type="HAMAP-Rule" id="MF_01848"/>
    </source>
</evidence>
<proteinExistence type="inferred from homology"/>
<dbReference type="HAMAP" id="MF_01848">
    <property type="entry name" value="23SrRNA_methyltr_F"/>
    <property type="match status" value="1"/>
</dbReference>
<dbReference type="PANTHER" id="PTHR13393">
    <property type="entry name" value="SAM-DEPENDENT METHYLTRANSFERASE"/>
    <property type="match status" value="1"/>
</dbReference>
<evidence type="ECO:0000256" key="3">
    <source>
        <dbReference type="ARBA" id="ARBA00022603"/>
    </source>
</evidence>
<evidence type="ECO:0000256" key="5">
    <source>
        <dbReference type="ARBA" id="ARBA00022691"/>
    </source>
</evidence>
<comment type="function">
    <text evidence="6">Specifically methylates the adenine in position 1618 of 23S rRNA.</text>
</comment>
<dbReference type="GO" id="GO:0070475">
    <property type="term" value="P:rRNA base methylation"/>
    <property type="evidence" value="ECO:0007669"/>
    <property type="project" value="TreeGrafter"/>
</dbReference>